<gene>
    <name evidence="5" type="ORF">JFL75_13895</name>
</gene>
<sequence length="573" mass="63214">MNREETKTIRTLLDFIYGGEAAEPLHSALMEILSEGPGGKGAGGFDHRDALLISYGDMLSGPGGPESEASDGRTGLSRLGAFLDQRNRGAFTYLHILPFHPYSSDDGFSVIDYRAVDDRFGTWGDIEALGEKFRLVFDFVVNHGSVQSRWFKGFLAQDEKYARWYITRPADYDYSGVVRPRTHPLLTPFTMKDGSVSHVWTTFSADQVDYDFSDPEVLLEFIRIFLDYVRRGGRIVRLDAIAYLWKEDGTPCIHHPKTHAVVKLFRAIIDYLELDMLILTETNVPHAENISYFGDGDEAHMVYNFALPPLVLHAAVSGDAGPLRKWAKTLPDPKNAQLFLNFLASHDGVGLTPAKGLVADDAFAGTIEESKNRGALVSYKAAPGGSVPYELNCSYASVVAPRSMGGPDIRARAFLATQGVLLSLPGLPAVYFHSWVGSEAWQEGPELLGYNRAINREKPPAEQVERELEDSGSFRSRVYRGFSGFLEFRKREPAFGPREGITVLDTEGSLFAVVRGPDAAGRRVLCAMNLGPAPVSFAAPDGFSAEPATLEPWETRWMARGGGDEPREFSTAR</sequence>
<dbReference type="KEGG" id="bhc:JFL75_13895"/>
<keyword evidence="6" id="KW-1185">Reference proteome</keyword>
<dbReference type="SUPFAM" id="SSF51445">
    <property type="entry name" value="(Trans)glycosidases"/>
    <property type="match status" value="1"/>
</dbReference>
<dbReference type="PIRSF" id="PIRSF003059">
    <property type="entry name" value="Sucrose_phosphorylase"/>
    <property type="match status" value="1"/>
</dbReference>
<dbReference type="RefSeq" id="WP_215625336.1">
    <property type="nucleotide sequence ID" value="NZ_CP067089.2"/>
</dbReference>
<dbReference type="Gene3D" id="3.20.20.80">
    <property type="entry name" value="Glycosidases"/>
    <property type="match status" value="1"/>
</dbReference>
<keyword evidence="2" id="KW-0808">Transferase</keyword>
<dbReference type="InterPro" id="IPR017853">
    <property type="entry name" value="GH"/>
</dbReference>
<dbReference type="CDD" id="cd11356">
    <property type="entry name" value="AmyAc_Sucrose_phosphorylase-like_1"/>
    <property type="match status" value="1"/>
</dbReference>
<feature type="binding site" evidence="3">
    <location>
        <position position="143"/>
    </location>
    <ligand>
        <name>substrate</name>
    </ligand>
</feature>
<evidence type="ECO:0000256" key="3">
    <source>
        <dbReference type="PIRSR" id="PIRSR003059-2"/>
    </source>
</evidence>
<evidence type="ECO:0000256" key="1">
    <source>
        <dbReference type="ARBA" id="ARBA00022676"/>
    </source>
</evidence>
<evidence type="ECO:0000313" key="6">
    <source>
        <dbReference type="Proteomes" id="UP000595917"/>
    </source>
</evidence>
<dbReference type="PANTHER" id="PTHR38784:SF1">
    <property type="entry name" value="SUCROSE PHOSPHORYLASE"/>
    <property type="match status" value="1"/>
</dbReference>
<feature type="binding site" evidence="3">
    <location>
        <position position="452"/>
    </location>
    <ligand>
        <name>substrate</name>
    </ligand>
</feature>
<dbReference type="InterPro" id="IPR016377">
    <property type="entry name" value="Sucrose_GGa_phosphorylase-rel"/>
</dbReference>
<dbReference type="EMBL" id="CP067089">
    <property type="protein sequence ID" value="QQO08030.1"/>
    <property type="molecule type" value="Genomic_DNA"/>
</dbReference>
<feature type="binding site" evidence="3">
    <location>
        <begin position="346"/>
        <end position="347"/>
    </location>
    <ligand>
        <name>substrate</name>
    </ligand>
</feature>
<feature type="binding site" evidence="3">
    <location>
        <begin position="237"/>
        <end position="239"/>
    </location>
    <ligand>
        <name>substrate</name>
    </ligand>
</feature>
<protein>
    <submittedName>
        <fullName evidence="5">Sugar phosphorylase</fullName>
    </submittedName>
</protein>
<dbReference type="Pfam" id="PF00128">
    <property type="entry name" value="Alpha-amylase"/>
    <property type="match status" value="1"/>
</dbReference>
<proteinExistence type="predicted"/>
<dbReference type="InterPro" id="IPR006047">
    <property type="entry name" value="GH13_cat_dom"/>
</dbReference>
<dbReference type="InterPro" id="IPR033746">
    <property type="entry name" value="GGa_phosphorylase"/>
</dbReference>
<name>A0A7T8B9J6_9SPIR</name>
<dbReference type="GO" id="GO:0005975">
    <property type="term" value="P:carbohydrate metabolic process"/>
    <property type="evidence" value="ECO:0007669"/>
    <property type="project" value="InterPro"/>
</dbReference>
<dbReference type="InterPro" id="IPR045857">
    <property type="entry name" value="O16G_dom_2"/>
</dbReference>
<dbReference type="GO" id="GO:0016757">
    <property type="term" value="F:glycosyltransferase activity"/>
    <property type="evidence" value="ECO:0007669"/>
    <property type="project" value="UniProtKB-KW"/>
</dbReference>
<feature type="domain" description="Glycosyl hydrolase family 13 catalytic" evidence="4">
    <location>
        <begin position="68"/>
        <end position="416"/>
    </location>
</feature>
<evidence type="ECO:0000256" key="2">
    <source>
        <dbReference type="ARBA" id="ARBA00022679"/>
    </source>
</evidence>
<dbReference type="SMART" id="SM00642">
    <property type="entry name" value="Aamy"/>
    <property type="match status" value="1"/>
</dbReference>
<reference evidence="5" key="1">
    <citation type="submission" date="2021-01" db="EMBL/GenBank/DDBJ databases">
        <title>Description of Breznakiella homolactica.</title>
        <authorList>
            <person name="Song Y."/>
            <person name="Brune A."/>
        </authorList>
    </citation>
    <scope>NUCLEOTIDE SEQUENCE</scope>
    <source>
        <strain evidence="5">RmG30</strain>
    </source>
</reference>
<dbReference type="AlphaFoldDB" id="A0A7T8B9J6"/>
<keyword evidence="1" id="KW-0328">Glycosyltransferase</keyword>
<dbReference type="PANTHER" id="PTHR38784">
    <property type="entry name" value="SUCROSE PHOSPHORYLASE"/>
    <property type="match status" value="1"/>
</dbReference>
<evidence type="ECO:0000313" key="5">
    <source>
        <dbReference type="EMBL" id="QQO08030.1"/>
    </source>
</evidence>
<feature type="binding site" evidence="3">
    <location>
        <position position="105"/>
    </location>
    <ligand>
        <name>substrate</name>
    </ligand>
</feature>
<accession>A0A7T8B9J6</accession>
<dbReference type="Gene3D" id="3.90.400.10">
    <property type="entry name" value="Oligo-1,6-glucosidase, Domain 2"/>
    <property type="match status" value="1"/>
</dbReference>
<dbReference type="Proteomes" id="UP000595917">
    <property type="component" value="Chromosome"/>
</dbReference>
<organism evidence="5 6">
    <name type="scientific">Breznakiella homolactica</name>
    <dbReference type="NCBI Taxonomy" id="2798577"/>
    <lineage>
        <taxon>Bacteria</taxon>
        <taxon>Pseudomonadati</taxon>
        <taxon>Spirochaetota</taxon>
        <taxon>Spirochaetia</taxon>
        <taxon>Spirochaetales</taxon>
        <taxon>Breznakiellaceae</taxon>
        <taxon>Breznakiella</taxon>
    </lineage>
</organism>
<evidence type="ECO:0000259" key="4">
    <source>
        <dbReference type="SMART" id="SM00642"/>
    </source>
</evidence>